<dbReference type="InterPro" id="IPR011990">
    <property type="entry name" value="TPR-like_helical_dom_sf"/>
</dbReference>
<dbReference type="Pfam" id="PF13432">
    <property type="entry name" value="TPR_16"/>
    <property type="match status" value="1"/>
</dbReference>
<feature type="signal peptide" evidence="4">
    <location>
        <begin position="1"/>
        <end position="26"/>
    </location>
</feature>
<keyword evidence="6" id="KW-1185">Reference proteome</keyword>
<evidence type="ECO:0000313" key="6">
    <source>
        <dbReference type="Proteomes" id="UP000292262"/>
    </source>
</evidence>
<proteinExistence type="predicted"/>
<dbReference type="PANTHER" id="PTHR44943:SF8">
    <property type="entry name" value="TPR REPEAT-CONTAINING PROTEIN MJ0263"/>
    <property type="match status" value="1"/>
</dbReference>
<dbReference type="Proteomes" id="UP000292262">
    <property type="component" value="Unassembled WGS sequence"/>
</dbReference>
<dbReference type="InterPro" id="IPR019734">
    <property type="entry name" value="TPR_rpt"/>
</dbReference>
<dbReference type="InterPro" id="IPR051685">
    <property type="entry name" value="Ycf3/AcsC/BcsC/TPR_MFPF"/>
</dbReference>
<name>A0A4Q7PH45_9FLAO</name>
<dbReference type="AlphaFoldDB" id="A0A4Q7PH45"/>
<feature type="chain" id="PRO_5020758818" evidence="4">
    <location>
        <begin position="27"/>
        <end position="462"/>
    </location>
</feature>
<dbReference type="PROSITE" id="PS50005">
    <property type="entry name" value="TPR"/>
    <property type="match status" value="2"/>
</dbReference>
<dbReference type="OrthoDB" id="1465784at2"/>
<dbReference type="PROSITE" id="PS50293">
    <property type="entry name" value="TPR_REGION"/>
    <property type="match status" value="1"/>
</dbReference>
<evidence type="ECO:0000256" key="1">
    <source>
        <dbReference type="ARBA" id="ARBA00022737"/>
    </source>
</evidence>
<reference evidence="5 6" key="1">
    <citation type="submission" date="2019-02" db="EMBL/GenBank/DDBJ databases">
        <title>Genomic Encyclopedia of Type Strains, Phase IV (KMG-IV): sequencing the most valuable type-strain genomes for metagenomic binning, comparative biology and taxonomic classification.</title>
        <authorList>
            <person name="Goeker M."/>
        </authorList>
    </citation>
    <scope>NUCLEOTIDE SEQUENCE [LARGE SCALE GENOMIC DNA]</scope>
    <source>
        <strain evidence="5 6">DSM 17196</strain>
    </source>
</reference>
<dbReference type="EMBL" id="SGXE01000001">
    <property type="protein sequence ID" value="RZS99248.1"/>
    <property type="molecule type" value="Genomic_DNA"/>
</dbReference>
<evidence type="ECO:0000256" key="2">
    <source>
        <dbReference type="ARBA" id="ARBA00022803"/>
    </source>
</evidence>
<feature type="repeat" description="TPR" evidence="3">
    <location>
        <begin position="50"/>
        <end position="83"/>
    </location>
</feature>
<comment type="caution">
    <text evidence="5">The sequence shown here is derived from an EMBL/GenBank/DDBJ whole genome shotgun (WGS) entry which is preliminary data.</text>
</comment>
<evidence type="ECO:0000256" key="3">
    <source>
        <dbReference type="PROSITE-ProRule" id="PRU00339"/>
    </source>
</evidence>
<dbReference type="Pfam" id="PF09295">
    <property type="entry name" value="ChAPs"/>
    <property type="match status" value="1"/>
</dbReference>
<dbReference type="InterPro" id="IPR015374">
    <property type="entry name" value="ChAPs"/>
</dbReference>
<gene>
    <name evidence="5" type="ORF">EV197_0457</name>
</gene>
<evidence type="ECO:0000313" key="5">
    <source>
        <dbReference type="EMBL" id="RZS99248.1"/>
    </source>
</evidence>
<dbReference type="SUPFAM" id="SSF48452">
    <property type="entry name" value="TPR-like"/>
    <property type="match status" value="3"/>
</dbReference>
<keyword evidence="1" id="KW-0677">Repeat</keyword>
<protein>
    <submittedName>
        <fullName evidence="5">Tetratricopeptide repeat protein</fullName>
    </submittedName>
</protein>
<dbReference type="SMART" id="SM00028">
    <property type="entry name" value="TPR"/>
    <property type="match status" value="5"/>
</dbReference>
<dbReference type="PANTHER" id="PTHR44943">
    <property type="entry name" value="CELLULOSE SYNTHASE OPERON PROTEIN C"/>
    <property type="match status" value="1"/>
</dbReference>
<sequence>MMKVSRCFRVIVLVTIFLSVSNTGYAQIKQLEPTWNQPVEDDLGNVSDEFQEYFFEALKQKAITNYERAIEALQRCIKIDPEPVILYLELGKNYLELERYPAAEENFGKVLEQRPDNKYVLELMFEVYFKQQKYSESVSVVEKLSTFDPMFKEQLANLYYLEERYDDAIRVLDELTEELGTDSYRQELRKRITLKLTNPNSQIQRLEDKIAENPKVEQNYLNLIYIYSQDDQKEKAFEVAKRLVDEKPDSELVHMALYKFYLDDNDIDKAMTSMNTTLKSGVIDEASKYKVIKDFLDYINANPQYEDKLTQVITLLQQDDSADKVFMELGNFYFAKDEKALALNFYERSLKGASTDYELLKRIVLLQIDLKRYEKARVGSELAIEIYPAQPIFYLAQGVALINLNKSQEGLDILLTGMDYIIEDEKMEADFYRQIGLAYKQLGDEPKATRYKEKASELENKS</sequence>
<keyword evidence="4" id="KW-0732">Signal</keyword>
<accession>A0A4Q7PH45</accession>
<organism evidence="5 6">
    <name type="scientific">Aquimarina brevivitae</name>
    <dbReference type="NCBI Taxonomy" id="323412"/>
    <lineage>
        <taxon>Bacteria</taxon>
        <taxon>Pseudomonadati</taxon>
        <taxon>Bacteroidota</taxon>
        <taxon>Flavobacteriia</taxon>
        <taxon>Flavobacteriales</taxon>
        <taxon>Flavobacteriaceae</taxon>
        <taxon>Aquimarina</taxon>
    </lineage>
</organism>
<dbReference type="Gene3D" id="1.25.40.10">
    <property type="entry name" value="Tetratricopeptide repeat domain"/>
    <property type="match status" value="3"/>
</dbReference>
<dbReference type="RefSeq" id="WP_130285100.1">
    <property type="nucleotide sequence ID" value="NZ_SGXE01000001.1"/>
</dbReference>
<evidence type="ECO:0000256" key="4">
    <source>
        <dbReference type="SAM" id="SignalP"/>
    </source>
</evidence>
<feature type="repeat" description="TPR" evidence="3">
    <location>
        <begin position="84"/>
        <end position="117"/>
    </location>
</feature>
<keyword evidence="2 3" id="KW-0802">TPR repeat</keyword>